<dbReference type="NCBIfam" id="TIGR00113">
    <property type="entry name" value="queA"/>
    <property type="match status" value="1"/>
</dbReference>
<comment type="caution">
    <text evidence="6">The sequence shown here is derived from an EMBL/GenBank/DDBJ whole genome shotgun (WGS) entry which is preliminary data.</text>
</comment>
<keyword evidence="4 5" id="KW-0671">Queuosine biosynthesis</keyword>
<dbReference type="RefSeq" id="WP_074199112.1">
    <property type="nucleotide sequence ID" value="NZ_FSQZ01000001.1"/>
</dbReference>
<dbReference type="EMBL" id="FSQZ01000001">
    <property type="protein sequence ID" value="SIN63437.1"/>
    <property type="molecule type" value="Genomic_DNA"/>
</dbReference>
<comment type="function">
    <text evidence="5">Transfers and isomerizes the ribose moiety from AdoMet to the 7-aminomethyl group of 7-deazaguanine (preQ1-tRNA) to give epoxyqueuosine (oQ-tRNA).</text>
</comment>
<dbReference type="InterPro" id="IPR003699">
    <property type="entry name" value="QueA"/>
</dbReference>
<protein>
    <recommendedName>
        <fullName evidence="5">S-adenosylmethionine:tRNA ribosyltransferase-isomerase</fullName>
        <ecNumber evidence="5">2.4.99.17</ecNumber>
    </recommendedName>
    <alternativeName>
        <fullName evidence="5">Queuosine biosynthesis protein QueA</fullName>
    </alternativeName>
</protein>
<comment type="catalytic activity">
    <reaction evidence="5">
        <text>7-aminomethyl-7-carbaguanosine(34) in tRNA + S-adenosyl-L-methionine = epoxyqueuosine(34) in tRNA + adenine + L-methionine + 2 H(+)</text>
        <dbReference type="Rhea" id="RHEA:32155"/>
        <dbReference type="Rhea" id="RHEA-COMP:10342"/>
        <dbReference type="Rhea" id="RHEA-COMP:18582"/>
        <dbReference type="ChEBI" id="CHEBI:15378"/>
        <dbReference type="ChEBI" id="CHEBI:16708"/>
        <dbReference type="ChEBI" id="CHEBI:57844"/>
        <dbReference type="ChEBI" id="CHEBI:59789"/>
        <dbReference type="ChEBI" id="CHEBI:82833"/>
        <dbReference type="ChEBI" id="CHEBI:194443"/>
        <dbReference type="EC" id="2.4.99.17"/>
    </reaction>
</comment>
<dbReference type="PANTHER" id="PTHR30307:SF0">
    <property type="entry name" value="S-ADENOSYLMETHIONINE:TRNA RIBOSYLTRANSFERASE-ISOMERASE"/>
    <property type="match status" value="1"/>
</dbReference>
<comment type="pathway">
    <text evidence="5">tRNA modification; tRNA-queuosine biosynthesis.</text>
</comment>
<keyword evidence="2 5" id="KW-0808">Transferase</keyword>
<dbReference type="Pfam" id="PF02547">
    <property type="entry name" value="Queuosine_synth"/>
    <property type="match status" value="1"/>
</dbReference>
<dbReference type="Proteomes" id="UP000185093">
    <property type="component" value="Unassembled WGS sequence"/>
</dbReference>
<proteinExistence type="inferred from homology"/>
<comment type="subcellular location">
    <subcellularLocation>
        <location evidence="5">Cytoplasm</location>
    </subcellularLocation>
</comment>
<evidence type="ECO:0000256" key="1">
    <source>
        <dbReference type="ARBA" id="ARBA00022490"/>
    </source>
</evidence>
<evidence type="ECO:0000313" key="6">
    <source>
        <dbReference type="EMBL" id="SIN63437.1"/>
    </source>
</evidence>
<dbReference type="InterPro" id="IPR036100">
    <property type="entry name" value="QueA_sf"/>
</dbReference>
<comment type="similarity">
    <text evidence="5">Belongs to the QueA family.</text>
</comment>
<dbReference type="NCBIfam" id="NF001140">
    <property type="entry name" value="PRK00147.1"/>
    <property type="match status" value="1"/>
</dbReference>
<dbReference type="PANTHER" id="PTHR30307">
    <property type="entry name" value="S-ADENOSYLMETHIONINE:TRNA RIBOSYLTRANSFERASE-ISOMERASE"/>
    <property type="match status" value="1"/>
</dbReference>
<comment type="subunit">
    <text evidence="5">Monomer.</text>
</comment>
<name>A0ABY1JB97_9BACT</name>
<keyword evidence="3 5" id="KW-0949">S-adenosyl-L-methionine</keyword>
<dbReference type="Gene3D" id="3.40.1780.10">
    <property type="entry name" value="QueA-like"/>
    <property type="match status" value="1"/>
</dbReference>
<gene>
    <name evidence="5" type="primary">queA</name>
    <name evidence="6" type="ORF">SAMN05444368_0397</name>
</gene>
<evidence type="ECO:0000256" key="4">
    <source>
        <dbReference type="ARBA" id="ARBA00022785"/>
    </source>
</evidence>
<dbReference type="EC" id="2.4.99.17" evidence="5"/>
<evidence type="ECO:0000256" key="5">
    <source>
        <dbReference type="HAMAP-Rule" id="MF_00113"/>
    </source>
</evidence>
<accession>A0ABY1JB97</accession>
<reference evidence="6 7" key="1">
    <citation type="submission" date="2016-11" db="EMBL/GenBank/DDBJ databases">
        <authorList>
            <person name="Varghese N."/>
            <person name="Submissions S."/>
        </authorList>
    </citation>
    <scope>NUCLEOTIDE SEQUENCE [LARGE SCALE GENOMIC DNA]</scope>
    <source>
        <strain evidence="6 7">DSM 20664</strain>
    </source>
</reference>
<dbReference type="Gene3D" id="2.40.10.240">
    <property type="entry name" value="QueA-like"/>
    <property type="match status" value="1"/>
</dbReference>
<evidence type="ECO:0000256" key="3">
    <source>
        <dbReference type="ARBA" id="ARBA00022691"/>
    </source>
</evidence>
<evidence type="ECO:0000256" key="2">
    <source>
        <dbReference type="ARBA" id="ARBA00022679"/>
    </source>
</evidence>
<dbReference type="InterPro" id="IPR042119">
    <property type="entry name" value="QueA_dom2"/>
</dbReference>
<keyword evidence="1 5" id="KW-0963">Cytoplasm</keyword>
<evidence type="ECO:0000313" key="7">
    <source>
        <dbReference type="Proteomes" id="UP000185093"/>
    </source>
</evidence>
<keyword evidence="7" id="KW-1185">Reference proteome</keyword>
<organism evidence="6 7">
    <name type="scientific">Acetomicrobium flavidum</name>
    <dbReference type="NCBI Taxonomy" id="49896"/>
    <lineage>
        <taxon>Bacteria</taxon>
        <taxon>Thermotogati</taxon>
        <taxon>Synergistota</taxon>
        <taxon>Synergistia</taxon>
        <taxon>Synergistales</taxon>
        <taxon>Acetomicrobiaceae</taxon>
        <taxon>Acetomicrobium</taxon>
    </lineage>
</organism>
<dbReference type="HAMAP" id="MF_00113">
    <property type="entry name" value="QueA"/>
    <property type="match status" value="1"/>
</dbReference>
<dbReference type="InterPro" id="IPR042118">
    <property type="entry name" value="QueA_dom1"/>
</dbReference>
<dbReference type="SUPFAM" id="SSF111337">
    <property type="entry name" value="QueA-like"/>
    <property type="match status" value="1"/>
</dbReference>
<sequence>MLQRHGCTTVDIYDISAYDYELPEELIAQYPVEPRDRSRLLVVDRKTGNLEHRVFYEIPDYLKAGDVLVLNDTKVIPARFLGRKNQNGGKAEVLLVKPLDDGFSCWEALVRPGKRLNAGDSVIIDSETSILILDRLDQGMRKVQIIGNDSPYNVITKKGKVPLPPYVSENDKALKSYQTVYARVDGSVAAPTAGFHFTESLLKRLASAGIELVYITLHVGPGTFRPVKVKNIKEHAMHREDYHISSSAADSINRAKYEGRRIIAVGTTVVRCLESAAVDKGIISPGKGSTELFVFPGYEFKVIDGLITNFHLPKSTLLMLVSAMAGYDLTMKAYREAVKERYRFYSFGDAMLII</sequence>